<dbReference type="GO" id="GO:0000329">
    <property type="term" value="C:fungal-type vacuole membrane"/>
    <property type="evidence" value="ECO:0007669"/>
    <property type="project" value="TreeGrafter"/>
</dbReference>
<feature type="transmembrane region" description="Helical" evidence="9">
    <location>
        <begin position="622"/>
        <end position="641"/>
    </location>
</feature>
<dbReference type="InterPro" id="IPR026030">
    <property type="entry name" value="Pur-cyt_permease_Fcy2/21/22"/>
</dbReference>
<evidence type="ECO:0000256" key="4">
    <source>
        <dbReference type="ARBA" id="ARBA00022553"/>
    </source>
</evidence>
<feature type="transmembrane region" description="Helical" evidence="9">
    <location>
        <begin position="423"/>
        <end position="443"/>
    </location>
</feature>
<feature type="transmembrane region" description="Helical" evidence="9">
    <location>
        <begin position="585"/>
        <end position="607"/>
    </location>
</feature>
<feature type="transmembrane region" description="Helical" evidence="9">
    <location>
        <begin position="213"/>
        <end position="234"/>
    </location>
</feature>
<dbReference type="PANTHER" id="PTHR31806">
    <property type="entry name" value="PURINE-CYTOSINE PERMEASE FCY2-RELATED"/>
    <property type="match status" value="1"/>
</dbReference>
<reference evidence="10" key="2">
    <citation type="submission" date="2021-02" db="EMBL/GenBank/DDBJ databases">
        <title>Aspergillus luchuensis mut. kawachii IFO 4304 genome sequence.</title>
        <authorList>
            <person name="Mori K."/>
            <person name="Kadooka C."/>
            <person name="Goto M."/>
            <person name="Futagami T."/>
        </authorList>
    </citation>
    <scope>NUCLEOTIDE SEQUENCE</scope>
    <source>
        <strain evidence="10">IFO 4308</strain>
    </source>
</reference>
<dbReference type="EMBL" id="AP024425">
    <property type="protein sequence ID" value="BCR94082.1"/>
    <property type="molecule type" value="Genomic_DNA"/>
</dbReference>
<organism evidence="10 11">
    <name type="scientific">Aspergillus kawachii</name>
    <name type="common">White koji mold</name>
    <name type="synonym">Aspergillus awamori var. kawachi</name>
    <dbReference type="NCBI Taxonomy" id="1069201"/>
    <lineage>
        <taxon>Eukaryota</taxon>
        <taxon>Fungi</taxon>
        <taxon>Dikarya</taxon>
        <taxon>Ascomycota</taxon>
        <taxon>Pezizomycotina</taxon>
        <taxon>Eurotiomycetes</taxon>
        <taxon>Eurotiomycetidae</taxon>
        <taxon>Eurotiales</taxon>
        <taxon>Aspergillaceae</taxon>
        <taxon>Aspergillus</taxon>
        <taxon>Aspergillus subgen. Circumdati</taxon>
    </lineage>
</organism>
<feature type="transmembrane region" description="Helical" evidence="9">
    <location>
        <begin position="543"/>
        <end position="564"/>
    </location>
</feature>
<feature type="transmembrane region" description="Helical" evidence="9">
    <location>
        <begin position="389"/>
        <end position="411"/>
    </location>
</feature>
<dbReference type="PANTHER" id="PTHR31806:SF16">
    <property type="entry name" value="PURINE-CYTOSINE TRANSPORTER (EUROFUNG)"/>
    <property type="match status" value="1"/>
</dbReference>
<gene>
    <name evidence="10" type="ORF">AKAW2_11128A</name>
</gene>
<keyword evidence="11" id="KW-1185">Reference proteome</keyword>
<dbReference type="FunFam" id="1.10.4160.10:FF:000002">
    <property type="entry name" value="Purine-cytosine permease fcyB"/>
    <property type="match status" value="1"/>
</dbReference>
<evidence type="ECO:0000256" key="1">
    <source>
        <dbReference type="ARBA" id="ARBA00004141"/>
    </source>
</evidence>
<evidence type="ECO:0008006" key="12">
    <source>
        <dbReference type="Google" id="ProtNLM"/>
    </source>
</evidence>
<evidence type="ECO:0000256" key="8">
    <source>
        <dbReference type="SAM" id="MobiDB-lite"/>
    </source>
</evidence>
<feature type="transmembrane region" description="Helical" evidence="9">
    <location>
        <begin position="477"/>
        <end position="501"/>
    </location>
</feature>
<dbReference type="Gene3D" id="1.10.4160.10">
    <property type="entry name" value="Hydantoin permease"/>
    <property type="match status" value="1"/>
</dbReference>
<feature type="region of interest" description="Disordered" evidence="8">
    <location>
        <begin position="21"/>
        <end position="46"/>
    </location>
</feature>
<feature type="transmembrane region" description="Helical" evidence="9">
    <location>
        <begin position="240"/>
        <end position="262"/>
    </location>
</feature>
<evidence type="ECO:0000256" key="2">
    <source>
        <dbReference type="ARBA" id="ARBA00008974"/>
    </source>
</evidence>
<dbReference type="GO" id="GO:0022857">
    <property type="term" value="F:transmembrane transporter activity"/>
    <property type="evidence" value="ECO:0007669"/>
    <property type="project" value="InterPro"/>
</dbReference>
<feature type="transmembrane region" description="Helical" evidence="9">
    <location>
        <begin position="322"/>
        <end position="343"/>
    </location>
</feature>
<reference evidence="10" key="1">
    <citation type="submission" date="2021-01" db="EMBL/GenBank/DDBJ databases">
        <authorList>
            <consortium name="Aspergillus luchuensis mut. kawachii IFO 4304 genome sequencing consortium"/>
            <person name="Kazuki M."/>
            <person name="Futagami T."/>
        </authorList>
    </citation>
    <scope>NUCLEOTIDE SEQUENCE</scope>
    <source>
        <strain evidence="10">IFO 4308</strain>
    </source>
</reference>
<evidence type="ECO:0000313" key="10">
    <source>
        <dbReference type="EMBL" id="BCR94082.1"/>
    </source>
</evidence>
<proteinExistence type="inferred from homology"/>
<feature type="region of interest" description="Disordered" evidence="8">
    <location>
        <begin position="146"/>
        <end position="170"/>
    </location>
</feature>
<dbReference type="InterPro" id="IPR001248">
    <property type="entry name" value="Pur-cyt_permease"/>
</dbReference>
<dbReference type="RefSeq" id="XP_041537848.1">
    <property type="nucleotide sequence ID" value="XM_041682211.1"/>
</dbReference>
<dbReference type="KEGG" id="aluc:AKAW2_11128A"/>
<sequence>MLPRGSCHWRVTDLLWPKRRKKKKKNFPKNNPAKPEQESQKSHSPPTTFHIRRIQLYLSLVPALVPTARGAKLLFISHPALSFFPPCSWACIKSSYVLFNGCVSIFETCGLNVFCSNRGSPPAPARRPFITISSMADTMHDEEKGHRAAPAVESVSSPSETGKEMSSYPSSGNAWTRLNARIQSIKFLESRGIERVPESERHAASASNYMQMALLWFSTNITANNIAIGMYGPLDYSLSFVDSALCAVFGAFLGAAGVAYMGTFGPQSGNRTMVVARYFMGYYPSKIACLLNIIIMLGYGMIDCLVGGQVLSAVADGGLTVVVGIIIIAIITWIVVVFGMAPFHVYERWAWVPQLIAIFVLVGSAGPKFDTNIKTTGDPQTVNANRLTFFSLCLSSSVAWAPAGADFFVYFPPTTSKWKTFTLTLFGVGLALSFANLMGVGLASGTLTNPSWAEAYGTSAGALIIAGYDGLGGFGKFLGVLVALGLIANNIPGTYSATLGFQIMGRHLGSLPRWFLSCIGVIIYTACALGGRNHLYDIFENFLALMGYWVTIYLTIALEEHLIFRRTRGFDWDAWADRSKLPLGLAALAAFLIGWAGAIVCMDQIWYVGPIAKMVGSDGADLGIWVGVSWAMLVFPPLRWLELQKIGR</sequence>
<evidence type="ECO:0000256" key="6">
    <source>
        <dbReference type="ARBA" id="ARBA00022989"/>
    </source>
</evidence>
<dbReference type="OrthoDB" id="2116389at2759"/>
<keyword evidence="3" id="KW-0813">Transport</keyword>
<dbReference type="GO" id="GO:0015851">
    <property type="term" value="P:nucleobase transport"/>
    <property type="evidence" value="ECO:0007669"/>
    <property type="project" value="UniProtKB-ARBA"/>
</dbReference>
<comment type="subcellular location">
    <subcellularLocation>
        <location evidence="1">Membrane</location>
        <topology evidence="1">Multi-pass membrane protein</topology>
    </subcellularLocation>
</comment>
<keyword evidence="7 9" id="KW-0472">Membrane</keyword>
<feature type="transmembrane region" description="Helical" evidence="9">
    <location>
        <begin position="283"/>
        <end position="302"/>
    </location>
</feature>
<dbReference type="Proteomes" id="UP000661280">
    <property type="component" value="Chromosome 1"/>
</dbReference>
<dbReference type="GeneID" id="64955407"/>
<feature type="transmembrane region" description="Helical" evidence="9">
    <location>
        <begin position="350"/>
        <end position="369"/>
    </location>
</feature>
<evidence type="ECO:0000256" key="9">
    <source>
        <dbReference type="SAM" id="Phobius"/>
    </source>
</evidence>
<dbReference type="Pfam" id="PF02133">
    <property type="entry name" value="Transp_cyt_pur"/>
    <property type="match status" value="1"/>
</dbReference>
<evidence type="ECO:0000256" key="3">
    <source>
        <dbReference type="ARBA" id="ARBA00022448"/>
    </source>
</evidence>
<comment type="similarity">
    <text evidence="2">Belongs to the purine-cytosine permease (2.A.39) family.</text>
</comment>
<evidence type="ECO:0000313" key="11">
    <source>
        <dbReference type="Proteomes" id="UP000661280"/>
    </source>
</evidence>
<protein>
    <recommendedName>
        <fullName evidence="12">Vitamin B6 transporter</fullName>
    </recommendedName>
</protein>
<feature type="transmembrane region" description="Helical" evidence="9">
    <location>
        <begin position="513"/>
        <end position="531"/>
    </location>
</feature>
<feature type="compositionally biased region" description="Low complexity" evidence="8">
    <location>
        <begin position="148"/>
        <end position="160"/>
    </location>
</feature>
<keyword evidence="4" id="KW-0597">Phosphoprotein</keyword>
<accession>A0A7R7ZV01</accession>
<keyword evidence="5 9" id="KW-0812">Transmembrane</keyword>
<name>A0A7R7ZV01_ASPKA</name>
<evidence type="ECO:0000256" key="5">
    <source>
        <dbReference type="ARBA" id="ARBA00022692"/>
    </source>
</evidence>
<keyword evidence="6 9" id="KW-1133">Transmembrane helix</keyword>
<dbReference type="AlphaFoldDB" id="A0A7R7ZV01"/>
<evidence type="ECO:0000256" key="7">
    <source>
        <dbReference type="ARBA" id="ARBA00023136"/>
    </source>
</evidence>
<dbReference type="GO" id="GO:0005886">
    <property type="term" value="C:plasma membrane"/>
    <property type="evidence" value="ECO:0007669"/>
    <property type="project" value="TreeGrafter"/>
</dbReference>